<dbReference type="EMBL" id="CP141885">
    <property type="protein sequence ID" value="WRT66916.1"/>
    <property type="molecule type" value="Genomic_DNA"/>
</dbReference>
<feature type="compositionally biased region" description="Low complexity" evidence="1">
    <location>
        <begin position="41"/>
        <end position="55"/>
    </location>
</feature>
<feature type="compositionally biased region" description="Polar residues" evidence="1">
    <location>
        <begin position="77"/>
        <end position="87"/>
    </location>
</feature>
<protein>
    <recommendedName>
        <fullName evidence="4">Zn(2)-C6 fungal-type domain-containing protein</fullName>
    </recommendedName>
</protein>
<feature type="compositionally biased region" description="Low complexity" evidence="1">
    <location>
        <begin position="262"/>
        <end position="277"/>
    </location>
</feature>
<feature type="region of interest" description="Disordered" evidence="1">
    <location>
        <begin position="474"/>
        <end position="496"/>
    </location>
</feature>
<feature type="region of interest" description="Disordered" evidence="1">
    <location>
        <begin position="240"/>
        <end position="364"/>
    </location>
</feature>
<dbReference type="RefSeq" id="XP_062791656.1">
    <property type="nucleotide sequence ID" value="XM_062935605.1"/>
</dbReference>
<feature type="compositionally biased region" description="Polar residues" evidence="1">
    <location>
        <begin position="28"/>
        <end position="40"/>
    </location>
</feature>
<sequence length="1315" mass="144095">MADSPSSQIPAEAGSSINVDNPIKPSHLSPSAVNSAPIQNQAESSAQAQSQEQSAPTAYTPVSSEVVPQFAPYVPNANGNGRRSSTGPGAVKSVNGQHRSVGPELSTPSKLAQASGGSFVPTGEPPYIPPPDIVYPPERIPNPFWGDMSPQPIIENFPANTLYRPQYLPSDIDDRLDKRSVWIGVEKDSARAVYFLPPTCQCCKNPAVAQHCDRGWPKCARCISRGVTCIPGKAWGMMRPKGKRRNLKAEASKPKTIANKVSSTARARPPAPTTASTLGAGGFSSAEKGKGKATELPYVAPPQLPALPNEARYPSTSLETQIPFDEISSTRKRRLSSAAEADTKRTRRKSNRDSIGPLPSSSNLPMTLMDQAYFSRLEVNARRPPLSDMNGPCPVWAKSRRALQVAAEYLREPKKTAGASVEIGVGGIARGVILEGKVIGAQGVFWGKGREAGTIVTAIGHPRRQQFVRHLMTDDSREASPQPTEHSTEPFPRSSTPPLNILSTVYRVKSFALSAVNASERFWAESKPVSLEPTPNESPEVAALLMAQRARTPVALAIAQDYDAVPFKVPRPLIVLGWFWIADAWLEPVMPDLELFTLPQRAPSGPPERVIWKFRFEWCTGRNQDVPWWSSSLEPNRPVPNPFQPQQPIGDHEWTVSGPSHTGPTTVSPPSREEEMRCDRRVKHICENCHYISTRVYVYGDICLNEGCPWFFGDTSSVLNRIGPLSNRPAPLQPKARILPETLRLELRPAEPSGISHETTQADVGRDFWRGWVCKKCGLAQERYKWVGWCCEACGHSIQPPRRIYTAEDLRRPSRPVCVSSRQDDGYASFPYRVDRSWSLFDNNIKVIKHSLDSSLFGAGNEVHHVLAHEGNDVNKIAGAIFKGLQSQAENELPLRRFAISPTSRKPVDIFLSPFYTYLCGSDSTPLPAFPTNRSIHWQNVPPICLEAIDLINERAGKMFSEQSEFGSLLIAANPPNLPNSLTPKLVVESHAYMALLFLGSDGTIRVKPYSGKGKQGEITVQHGDVIGIKGGEEGIEVSMKMDNFGFFCIARHNRPAELLPPQTATSDSRFSSDSFPLHLRSDSHPSSSIEPLSATFATFQETFQNSSSNDHQTSPQAVFEAASQHHNTPLFGPKKSRPRASVVPPPPKNVKPDEMPLDDWYIGGYPLSDNQPLRVFPPYRPRPPSKEDDDQTDKDKKSMIFLDEMPSYNQIDPPPLSPLPGYDDLEPEPPVPVPIPAVQSQNKKATPSNKRAKPTPISTPTTSGRKKGPRASLSATPVGSVIDPEEGTPSVKSSGTTSARGGKKPRAKGRKSLV</sequence>
<evidence type="ECO:0000256" key="1">
    <source>
        <dbReference type="SAM" id="MobiDB-lite"/>
    </source>
</evidence>
<reference evidence="2 3" key="1">
    <citation type="submission" date="2024-01" db="EMBL/GenBank/DDBJ databases">
        <title>Comparative genomics of Cryptococcus and Kwoniella reveals pathogenesis evolution and contrasting modes of karyotype evolution via chromosome fusion or intercentromeric recombination.</title>
        <authorList>
            <person name="Coelho M.A."/>
            <person name="David-Palma M."/>
            <person name="Shea T."/>
            <person name="Bowers K."/>
            <person name="McGinley-Smith S."/>
            <person name="Mohammad A.W."/>
            <person name="Gnirke A."/>
            <person name="Yurkov A.M."/>
            <person name="Nowrousian M."/>
            <person name="Sun S."/>
            <person name="Cuomo C.A."/>
            <person name="Heitman J."/>
        </authorList>
    </citation>
    <scope>NUCLEOTIDE SEQUENCE [LARGE SCALE GENOMIC DNA]</scope>
    <source>
        <strain evidence="2">CBS 11374</strain>
    </source>
</reference>
<dbReference type="CDD" id="cd00067">
    <property type="entry name" value="GAL4"/>
    <property type="match status" value="1"/>
</dbReference>
<evidence type="ECO:0000313" key="2">
    <source>
        <dbReference type="EMBL" id="WRT66916.1"/>
    </source>
</evidence>
<keyword evidence="3" id="KW-1185">Reference proteome</keyword>
<proteinExistence type="predicted"/>
<feature type="region of interest" description="Disordered" evidence="1">
    <location>
        <begin position="1128"/>
        <end position="1315"/>
    </location>
</feature>
<evidence type="ECO:0000313" key="3">
    <source>
        <dbReference type="Proteomes" id="UP001329825"/>
    </source>
</evidence>
<dbReference type="InterPro" id="IPR001138">
    <property type="entry name" value="Zn2Cys6_DnaBD"/>
</dbReference>
<feature type="region of interest" description="Disordered" evidence="1">
    <location>
        <begin position="1"/>
        <end position="125"/>
    </location>
</feature>
<dbReference type="Proteomes" id="UP001329825">
    <property type="component" value="Chromosome 5"/>
</dbReference>
<feature type="compositionally biased region" description="Polar residues" evidence="1">
    <location>
        <begin position="1"/>
        <end position="19"/>
    </location>
</feature>
<feature type="compositionally biased region" description="Basic residues" evidence="1">
    <location>
        <begin position="1302"/>
        <end position="1315"/>
    </location>
</feature>
<feature type="compositionally biased region" description="Polar residues" evidence="1">
    <location>
        <begin position="1239"/>
        <end position="1250"/>
    </location>
</feature>
<feature type="compositionally biased region" description="Polar residues" evidence="1">
    <location>
        <begin position="106"/>
        <end position="116"/>
    </location>
</feature>
<name>A0ABZ1CZ74_9TREE</name>
<feature type="region of interest" description="Disordered" evidence="1">
    <location>
        <begin position="1060"/>
        <end position="1090"/>
    </location>
</feature>
<organism evidence="2 3">
    <name type="scientific">Kwoniella shivajii</name>
    <dbReference type="NCBI Taxonomy" id="564305"/>
    <lineage>
        <taxon>Eukaryota</taxon>
        <taxon>Fungi</taxon>
        <taxon>Dikarya</taxon>
        <taxon>Basidiomycota</taxon>
        <taxon>Agaricomycotina</taxon>
        <taxon>Tremellomycetes</taxon>
        <taxon>Tremellales</taxon>
        <taxon>Cryptococcaceae</taxon>
        <taxon>Kwoniella</taxon>
    </lineage>
</organism>
<gene>
    <name evidence="2" type="ORF">IL334_003881</name>
</gene>
<dbReference type="GeneID" id="87956012"/>
<feature type="compositionally biased region" description="Polar residues" evidence="1">
    <location>
        <begin position="1063"/>
        <end position="1075"/>
    </location>
</feature>
<accession>A0ABZ1CZ74</accession>
<evidence type="ECO:0008006" key="4">
    <source>
        <dbReference type="Google" id="ProtNLM"/>
    </source>
</evidence>